<evidence type="ECO:0000256" key="1">
    <source>
        <dbReference type="SAM" id="MobiDB-lite"/>
    </source>
</evidence>
<dbReference type="RefSeq" id="XP_013387395.1">
    <property type="nucleotide sequence ID" value="XM_013531941.1"/>
</dbReference>
<gene>
    <name evidence="3 4" type="primary">LOC106156610</name>
</gene>
<sequence length="107" mass="11027">MGCGSSSGPAYPKQQYTNGGYPSQQYSSGNQPGAYYGPTGPMMVGGGCMHNNNDDRFVEGALVGGAVGMMAAHQMGGGYQPVDLPGGYHLGPRLPNHSVEVMGVDIM</sequence>
<evidence type="ECO:0000313" key="2">
    <source>
        <dbReference type="Proteomes" id="UP000085678"/>
    </source>
</evidence>
<dbReference type="RefSeq" id="XP_013387394.1">
    <property type="nucleotide sequence ID" value="XM_013531940.1"/>
</dbReference>
<organism evidence="2 3">
    <name type="scientific">Lingula anatina</name>
    <name type="common">Brachiopod</name>
    <name type="synonym">Lingula unguis</name>
    <dbReference type="NCBI Taxonomy" id="7574"/>
    <lineage>
        <taxon>Eukaryota</taxon>
        <taxon>Metazoa</taxon>
        <taxon>Spiralia</taxon>
        <taxon>Lophotrochozoa</taxon>
        <taxon>Brachiopoda</taxon>
        <taxon>Linguliformea</taxon>
        <taxon>Lingulata</taxon>
        <taxon>Lingulida</taxon>
        <taxon>Linguloidea</taxon>
        <taxon>Lingulidae</taxon>
        <taxon>Lingula</taxon>
    </lineage>
</organism>
<name>A0A1S3HQT1_LINAN</name>
<evidence type="ECO:0000313" key="3">
    <source>
        <dbReference type="RefSeq" id="XP_013387394.1"/>
    </source>
</evidence>
<protein>
    <submittedName>
        <fullName evidence="3 4">Uncharacterized protein LOC106156610</fullName>
    </submittedName>
</protein>
<reference evidence="3 4" key="1">
    <citation type="submission" date="2025-04" db="UniProtKB">
        <authorList>
            <consortium name="RefSeq"/>
        </authorList>
    </citation>
    <scope>IDENTIFICATION</scope>
    <source>
        <tissue evidence="3 4">Gonads</tissue>
    </source>
</reference>
<proteinExistence type="predicted"/>
<feature type="compositionally biased region" description="Polar residues" evidence="1">
    <location>
        <begin position="1"/>
        <end position="31"/>
    </location>
</feature>
<feature type="region of interest" description="Disordered" evidence="1">
    <location>
        <begin position="1"/>
        <end position="34"/>
    </location>
</feature>
<dbReference type="KEGG" id="lak:106156610"/>
<dbReference type="AlphaFoldDB" id="A0A1S3HQT1"/>
<dbReference type="Proteomes" id="UP000085678">
    <property type="component" value="Unplaced"/>
</dbReference>
<evidence type="ECO:0000313" key="4">
    <source>
        <dbReference type="RefSeq" id="XP_013387395.1"/>
    </source>
</evidence>
<accession>A0A1S3HQT1</accession>
<dbReference type="GeneID" id="106156610"/>
<keyword evidence="2" id="KW-1185">Reference proteome</keyword>